<reference evidence="3 4" key="1">
    <citation type="submission" date="2022-05" db="EMBL/GenBank/DDBJ databases">
        <authorList>
            <consortium name="Genoscope - CEA"/>
            <person name="William W."/>
        </authorList>
    </citation>
    <scope>NUCLEOTIDE SEQUENCE [LARGE SCALE GENOMIC DNA]</scope>
</reference>
<organism evidence="3 4">
    <name type="scientific">Porites lobata</name>
    <dbReference type="NCBI Taxonomy" id="104759"/>
    <lineage>
        <taxon>Eukaryota</taxon>
        <taxon>Metazoa</taxon>
        <taxon>Cnidaria</taxon>
        <taxon>Anthozoa</taxon>
        <taxon>Hexacorallia</taxon>
        <taxon>Scleractinia</taxon>
        <taxon>Fungiina</taxon>
        <taxon>Poritidae</taxon>
        <taxon>Porites</taxon>
    </lineage>
</organism>
<sequence>MASSSTASTDTVILTEDDIPGASLAGRNPSSLKNEELKFWLRCRGDSLKGLKTKAQLVKRVQEYIKNGRDTMVVDPDPDEIYTKRKARVSNLPNGAAPVTSSVKYPSDGWGKSLERMPSFTRAEMNQHVANSGKRVANAEYHSIPTNLRKAKTFLQDEYLKEIEANSDQRYFYLKAKCFHSFKKSEAPHDLRFAMCIVSGQVTHANCSCKAGKVGYCNHVLALMFKACKFSLFDSKSTDDLCQDDDELPDLACTSQLQKWHKKGRGDKISAQPVMEVTVTKTKLDEARCRDGVKCLIYDARCNPEHDFQAEMNLKKALEKINPQMGLSIMAREDSSLSKCVETKFGKSQIGSFCSYQLTHTEANFVATIDISSVPRNDIGETELTYPRFPLNSSSDFVWPDNLTVSEKALISSLVVDEIKINNIEEATRDQSSSEQWKKERKFRFTASKFDLISKRQRNHDKFAVDLINPKPFTSRYVEHGIKYEPIAIQEYEKVMFTRKTPVKVFKSGFVVCLDMPFLGGSPDGRVVDFGCRYHFGLAEVKCPETKFQVTPLDACQDPNFFCEDINGQCKLKRTHAYFAQVQGQMGVSGASWCDFIVYTKKGISVD</sequence>
<dbReference type="EMBL" id="CALNXK010000340">
    <property type="protein sequence ID" value="CAH3183019.1"/>
    <property type="molecule type" value="Genomic_DNA"/>
</dbReference>
<dbReference type="InterPro" id="IPR019080">
    <property type="entry name" value="YqaJ_viral_recombinase"/>
</dbReference>
<dbReference type="PANTHER" id="PTHR47526:SF3">
    <property type="entry name" value="PHD-TYPE DOMAIN-CONTAINING PROTEIN"/>
    <property type="match status" value="1"/>
</dbReference>
<evidence type="ECO:0000313" key="3">
    <source>
        <dbReference type="EMBL" id="CAH3183019.1"/>
    </source>
</evidence>
<comment type="caution">
    <text evidence="3">The sequence shown here is derived from an EMBL/GenBank/DDBJ whole genome shotgun (WGS) entry which is preliminary data.</text>
</comment>
<dbReference type="PROSITE" id="PS50966">
    <property type="entry name" value="ZF_SWIM"/>
    <property type="match status" value="1"/>
</dbReference>
<keyword evidence="4" id="KW-1185">Reference proteome</keyword>
<dbReference type="PANTHER" id="PTHR47526">
    <property type="entry name" value="ATP-DEPENDENT DNA HELICASE"/>
    <property type="match status" value="1"/>
</dbReference>
<feature type="non-terminal residue" evidence="3">
    <location>
        <position position="607"/>
    </location>
</feature>
<dbReference type="Proteomes" id="UP001159405">
    <property type="component" value="Unassembled WGS sequence"/>
</dbReference>
<protein>
    <recommendedName>
        <fullName evidence="2">SWIM-type domain-containing protein</fullName>
    </recommendedName>
</protein>
<keyword evidence="1" id="KW-0863">Zinc-finger</keyword>
<evidence type="ECO:0000259" key="2">
    <source>
        <dbReference type="PROSITE" id="PS50966"/>
    </source>
</evidence>
<name>A0ABN8RVL2_9CNID</name>
<evidence type="ECO:0000256" key="1">
    <source>
        <dbReference type="PROSITE-ProRule" id="PRU00325"/>
    </source>
</evidence>
<accession>A0ABN8RVL2</accession>
<feature type="domain" description="SWIM-type" evidence="2">
    <location>
        <begin position="193"/>
        <end position="228"/>
    </location>
</feature>
<dbReference type="CDD" id="cd22343">
    <property type="entry name" value="PDDEXK_lambda_exonuclease-like"/>
    <property type="match status" value="1"/>
</dbReference>
<dbReference type="InterPro" id="IPR007527">
    <property type="entry name" value="Znf_SWIM"/>
</dbReference>
<proteinExistence type="predicted"/>
<dbReference type="Pfam" id="PF09588">
    <property type="entry name" value="YqaJ"/>
    <property type="match status" value="1"/>
</dbReference>
<keyword evidence="1" id="KW-0862">Zinc</keyword>
<dbReference type="Gene3D" id="3.90.320.10">
    <property type="match status" value="1"/>
</dbReference>
<dbReference type="InterPro" id="IPR011604">
    <property type="entry name" value="PDDEXK-like_dom_sf"/>
</dbReference>
<evidence type="ECO:0000313" key="4">
    <source>
        <dbReference type="Proteomes" id="UP001159405"/>
    </source>
</evidence>
<keyword evidence="1" id="KW-0479">Metal-binding</keyword>
<dbReference type="SUPFAM" id="SSF52980">
    <property type="entry name" value="Restriction endonuclease-like"/>
    <property type="match status" value="1"/>
</dbReference>
<gene>
    <name evidence="3" type="ORF">PLOB_00027971</name>
</gene>
<dbReference type="InterPro" id="IPR011335">
    <property type="entry name" value="Restrct_endonuc-II-like"/>
</dbReference>